<dbReference type="EMBL" id="KL142381">
    <property type="protein sequence ID" value="KDR75041.1"/>
    <property type="molecule type" value="Genomic_DNA"/>
</dbReference>
<sequence length="323" mass="36310">MRAQKGTPLPPNIYPSGGVHDAYERCLEFEKAVDDIPLADLRKRLREARLLGYMIREAPTDKGRATIAKEILECAGELESSNLANSYINHIFLNFRAAKASIHTSSPTFSQPLFDNDQDILKWLLEDAPKSHSSTKAQALFRDGYRCTLIGHYDQVSVDTIQSFTDKNHEMWSAIERFAGDMITQDFKGKDVNCLDNVLTLESNKNNLFDELKIWFEEVRGPDCNIYPHQYRIGSANPFTQLMDVSPIINLNTPDKDNLPLPNPRYLRIHAACARVAYLSGVGKYIDDILAGIERRLAPALDGFDADVLSLASLLSDKIHVTP</sequence>
<dbReference type="HOGENOM" id="CLU_049186_1_0_1"/>
<dbReference type="AlphaFoldDB" id="A0A067SVY8"/>
<dbReference type="Proteomes" id="UP000027222">
    <property type="component" value="Unassembled WGS sequence"/>
</dbReference>
<evidence type="ECO:0000313" key="2">
    <source>
        <dbReference type="Proteomes" id="UP000027222"/>
    </source>
</evidence>
<organism evidence="1 2">
    <name type="scientific">Galerina marginata (strain CBS 339.88)</name>
    <dbReference type="NCBI Taxonomy" id="685588"/>
    <lineage>
        <taxon>Eukaryota</taxon>
        <taxon>Fungi</taxon>
        <taxon>Dikarya</taxon>
        <taxon>Basidiomycota</taxon>
        <taxon>Agaricomycotina</taxon>
        <taxon>Agaricomycetes</taxon>
        <taxon>Agaricomycetidae</taxon>
        <taxon>Agaricales</taxon>
        <taxon>Agaricineae</taxon>
        <taxon>Strophariaceae</taxon>
        <taxon>Galerina</taxon>
    </lineage>
</organism>
<evidence type="ECO:0000313" key="1">
    <source>
        <dbReference type="EMBL" id="KDR75041.1"/>
    </source>
</evidence>
<evidence type="ECO:0008006" key="3">
    <source>
        <dbReference type="Google" id="ProtNLM"/>
    </source>
</evidence>
<dbReference type="OrthoDB" id="2104739at2759"/>
<accession>A0A067SVY8</accession>
<reference evidence="2" key="1">
    <citation type="journal article" date="2014" name="Proc. Natl. Acad. Sci. U.S.A.">
        <title>Extensive sampling of basidiomycete genomes demonstrates inadequacy of the white-rot/brown-rot paradigm for wood decay fungi.</title>
        <authorList>
            <person name="Riley R."/>
            <person name="Salamov A.A."/>
            <person name="Brown D.W."/>
            <person name="Nagy L.G."/>
            <person name="Floudas D."/>
            <person name="Held B.W."/>
            <person name="Levasseur A."/>
            <person name="Lombard V."/>
            <person name="Morin E."/>
            <person name="Otillar R."/>
            <person name="Lindquist E.A."/>
            <person name="Sun H."/>
            <person name="LaButti K.M."/>
            <person name="Schmutz J."/>
            <person name="Jabbour D."/>
            <person name="Luo H."/>
            <person name="Baker S.E."/>
            <person name="Pisabarro A.G."/>
            <person name="Walton J.D."/>
            <person name="Blanchette R.A."/>
            <person name="Henrissat B."/>
            <person name="Martin F."/>
            <person name="Cullen D."/>
            <person name="Hibbett D.S."/>
            <person name="Grigoriev I.V."/>
        </authorList>
    </citation>
    <scope>NUCLEOTIDE SEQUENCE [LARGE SCALE GENOMIC DNA]</scope>
    <source>
        <strain evidence="2">CBS 339.88</strain>
    </source>
</reference>
<gene>
    <name evidence="1" type="ORF">GALMADRAFT_140593</name>
</gene>
<name>A0A067SVY8_GALM3</name>
<protein>
    <recommendedName>
        <fullName evidence="3">HNH nuclease domain-containing protein</fullName>
    </recommendedName>
</protein>
<keyword evidence="2" id="KW-1185">Reference proteome</keyword>
<proteinExistence type="predicted"/>
<dbReference type="STRING" id="685588.A0A067SVY8"/>